<organism evidence="1 2">
    <name type="scientific">Schleiferilactobacillus shenzhenensis LY-73</name>
    <dbReference type="NCBI Taxonomy" id="1231336"/>
    <lineage>
        <taxon>Bacteria</taxon>
        <taxon>Bacillati</taxon>
        <taxon>Bacillota</taxon>
        <taxon>Bacilli</taxon>
        <taxon>Lactobacillales</taxon>
        <taxon>Lactobacillaceae</taxon>
        <taxon>Schleiferilactobacillus</taxon>
    </lineage>
</organism>
<accession>U4TGX9</accession>
<dbReference type="HOGENOM" id="CLU_3137137_0_0_9"/>
<evidence type="ECO:0000313" key="2">
    <source>
        <dbReference type="Proteomes" id="UP000030647"/>
    </source>
</evidence>
<name>U4TGX9_9LACO</name>
<dbReference type="EMBL" id="KI271606">
    <property type="protein sequence ID" value="ERL64046.1"/>
    <property type="molecule type" value="Genomic_DNA"/>
</dbReference>
<dbReference type="OrthoDB" id="2065410at2"/>
<dbReference type="Proteomes" id="UP000030647">
    <property type="component" value="Unassembled WGS sequence"/>
</dbReference>
<dbReference type="AlphaFoldDB" id="U4TGX9"/>
<dbReference type="STRING" id="1231336.L248_1693"/>
<protein>
    <submittedName>
        <fullName evidence="1">Uncharacterized protein</fullName>
    </submittedName>
</protein>
<reference evidence="2" key="1">
    <citation type="journal article" date="2013" name="Genome Announc.">
        <title>Whole-Genome Sequencing of Lactobacillus shenzhenensis Strain LY-73T.</title>
        <authorList>
            <person name="Lin Z."/>
            <person name="Liu Z."/>
            <person name="Yang R."/>
            <person name="Zou Y."/>
            <person name="Wan D."/>
            <person name="Chen J."/>
            <person name="Guo M."/>
            <person name="Zhao J."/>
            <person name="Fang C."/>
            <person name="Yang R."/>
            <person name="Liu F."/>
        </authorList>
    </citation>
    <scope>NUCLEOTIDE SEQUENCE [LARGE SCALE GENOMIC DNA]</scope>
    <source>
        <strain evidence="2">LY-73</strain>
    </source>
</reference>
<gene>
    <name evidence="1" type="ORF">L248_1693</name>
</gene>
<keyword evidence="2" id="KW-1185">Reference proteome</keyword>
<proteinExistence type="predicted"/>
<sequence>MPDSQAGDKPTASNTVAEIIAWLDAHAIDHSGVTLKADLLKLIGGGADG</sequence>
<evidence type="ECO:0000313" key="1">
    <source>
        <dbReference type="EMBL" id="ERL64046.1"/>
    </source>
</evidence>